<sequence>MLKYVPKYARKTQYVAPANTFALAIVATLAGGGVTNAQVLWPGLALFCLVSVCDALENETFVMDIALIMVVNSVSIAPPPATLAGYNRVATLYIHGMYA</sequence>
<dbReference type="EMBL" id="VJMH01005538">
    <property type="protein sequence ID" value="KAF0694800.1"/>
    <property type="molecule type" value="Genomic_DNA"/>
</dbReference>
<reference evidence="1" key="2">
    <citation type="submission" date="2019-06" db="EMBL/GenBank/DDBJ databases">
        <title>Genomics analysis of Aphanomyces spp. identifies a new class of oomycete effector associated with host adaptation.</title>
        <authorList>
            <person name="Gaulin E."/>
        </authorList>
    </citation>
    <scope>NUCLEOTIDE SEQUENCE</scope>
    <source>
        <strain evidence="1">CBS 578.67</strain>
    </source>
</reference>
<accession>A0A485L173</accession>
<dbReference type="AlphaFoldDB" id="A0A485L173"/>
<dbReference type="EMBL" id="CAADRA010005559">
    <property type="protein sequence ID" value="VFT91148.1"/>
    <property type="molecule type" value="Genomic_DNA"/>
</dbReference>
<evidence type="ECO:0000313" key="1">
    <source>
        <dbReference type="EMBL" id="KAF0694800.1"/>
    </source>
</evidence>
<protein>
    <submittedName>
        <fullName evidence="2">Aste57867_14324 protein</fullName>
    </submittedName>
</protein>
<keyword evidence="3" id="KW-1185">Reference proteome</keyword>
<name>A0A485L173_9STRA</name>
<organism evidence="2 3">
    <name type="scientific">Aphanomyces stellatus</name>
    <dbReference type="NCBI Taxonomy" id="120398"/>
    <lineage>
        <taxon>Eukaryota</taxon>
        <taxon>Sar</taxon>
        <taxon>Stramenopiles</taxon>
        <taxon>Oomycota</taxon>
        <taxon>Saprolegniomycetes</taxon>
        <taxon>Saprolegniales</taxon>
        <taxon>Verrucalvaceae</taxon>
        <taxon>Aphanomyces</taxon>
    </lineage>
</organism>
<proteinExistence type="predicted"/>
<reference evidence="2 3" key="1">
    <citation type="submission" date="2019-03" db="EMBL/GenBank/DDBJ databases">
        <authorList>
            <person name="Gaulin E."/>
            <person name="Dumas B."/>
        </authorList>
    </citation>
    <scope>NUCLEOTIDE SEQUENCE [LARGE SCALE GENOMIC DNA]</scope>
    <source>
        <strain evidence="2">CBS 568.67</strain>
    </source>
</reference>
<dbReference type="Proteomes" id="UP000332933">
    <property type="component" value="Unassembled WGS sequence"/>
</dbReference>
<evidence type="ECO:0000313" key="3">
    <source>
        <dbReference type="Proteomes" id="UP000332933"/>
    </source>
</evidence>
<evidence type="ECO:0000313" key="2">
    <source>
        <dbReference type="EMBL" id="VFT91148.1"/>
    </source>
</evidence>
<gene>
    <name evidence="2" type="primary">Aste57867_14324</name>
    <name evidence="1" type="ORF">As57867_014270</name>
    <name evidence="2" type="ORF">ASTE57867_14324</name>
</gene>